<dbReference type="EMBL" id="JAPZBU010000009">
    <property type="protein sequence ID" value="KAJ5386498.1"/>
    <property type="molecule type" value="Genomic_DNA"/>
</dbReference>
<evidence type="ECO:0000256" key="1">
    <source>
        <dbReference type="SAM" id="MobiDB-lite"/>
    </source>
</evidence>
<gene>
    <name evidence="2" type="ORF">N7509_009039</name>
</gene>
<reference evidence="2" key="2">
    <citation type="journal article" date="2023" name="IMA Fungus">
        <title>Comparative genomic study of the Penicillium genus elucidates a diverse pangenome and 15 lateral gene transfer events.</title>
        <authorList>
            <person name="Petersen C."/>
            <person name="Sorensen T."/>
            <person name="Nielsen M.R."/>
            <person name="Sondergaard T.E."/>
            <person name="Sorensen J.L."/>
            <person name="Fitzpatrick D.A."/>
            <person name="Frisvad J.C."/>
            <person name="Nielsen K.L."/>
        </authorList>
    </citation>
    <scope>NUCLEOTIDE SEQUENCE</scope>
    <source>
        <strain evidence="2">IBT 29677</strain>
    </source>
</reference>
<feature type="compositionally biased region" description="Polar residues" evidence="1">
    <location>
        <begin position="1"/>
        <end position="14"/>
    </location>
</feature>
<proteinExistence type="predicted"/>
<comment type="caution">
    <text evidence="2">The sequence shown here is derived from an EMBL/GenBank/DDBJ whole genome shotgun (WGS) entry which is preliminary data.</text>
</comment>
<protein>
    <submittedName>
        <fullName evidence="2">Uncharacterized protein</fullName>
    </submittedName>
</protein>
<dbReference type="RefSeq" id="XP_056484296.1">
    <property type="nucleotide sequence ID" value="XM_056633676.1"/>
</dbReference>
<name>A0A9W9VNN9_9EURO</name>
<sequence>MPGWQSHHSLASRSLNKENMADDWLDSVLNAPEERPRQKSRATKSSRTTSKVLDDAQEEALIG</sequence>
<dbReference type="Proteomes" id="UP001147747">
    <property type="component" value="Unassembled WGS sequence"/>
</dbReference>
<accession>A0A9W9VNN9</accession>
<organism evidence="2 3">
    <name type="scientific">Penicillium cosmopolitanum</name>
    <dbReference type="NCBI Taxonomy" id="1131564"/>
    <lineage>
        <taxon>Eukaryota</taxon>
        <taxon>Fungi</taxon>
        <taxon>Dikarya</taxon>
        <taxon>Ascomycota</taxon>
        <taxon>Pezizomycotina</taxon>
        <taxon>Eurotiomycetes</taxon>
        <taxon>Eurotiomycetidae</taxon>
        <taxon>Eurotiales</taxon>
        <taxon>Aspergillaceae</taxon>
        <taxon>Penicillium</taxon>
    </lineage>
</organism>
<dbReference type="GeneID" id="81372656"/>
<evidence type="ECO:0000313" key="2">
    <source>
        <dbReference type="EMBL" id="KAJ5386498.1"/>
    </source>
</evidence>
<dbReference type="AlphaFoldDB" id="A0A9W9VNN9"/>
<evidence type="ECO:0000313" key="3">
    <source>
        <dbReference type="Proteomes" id="UP001147747"/>
    </source>
</evidence>
<reference evidence="2" key="1">
    <citation type="submission" date="2022-12" db="EMBL/GenBank/DDBJ databases">
        <authorList>
            <person name="Petersen C."/>
        </authorList>
    </citation>
    <scope>NUCLEOTIDE SEQUENCE</scope>
    <source>
        <strain evidence="2">IBT 29677</strain>
    </source>
</reference>
<keyword evidence="3" id="KW-1185">Reference proteome</keyword>
<feature type="region of interest" description="Disordered" evidence="1">
    <location>
        <begin position="1"/>
        <end position="63"/>
    </location>
</feature>